<keyword evidence="1 4" id="KW-0349">Heme</keyword>
<evidence type="ECO:0000256" key="3">
    <source>
        <dbReference type="ARBA" id="ARBA00023004"/>
    </source>
</evidence>
<dbReference type="GO" id="GO:0046872">
    <property type="term" value="F:metal ion binding"/>
    <property type="evidence" value="ECO:0007669"/>
    <property type="project" value="UniProtKB-KW"/>
</dbReference>
<dbReference type="Proteomes" id="UP000316781">
    <property type="component" value="Unassembled WGS sequence"/>
</dbReference>
<evidence type="ECO:0000313" key="6">
    <source>
        <dbReference type="EMBL" id="TRL31204.1"/>
    </source>
</evidence>
<feature type="domain" description="Cytochrome c" evidence="5">
    <location>
        <begin position="55"/>
        <end position="143"/>
    </location>
</feature>
<dbReference type="EMBL" id="VJMF01000059">
    <property type="protein sequence ID" value="TRL31204.1"/>
    <property type="molecule type" value="Genomic_DNA"/>
</dbReference>
<gene>
    <name evidence="6" type="ORF">FM996_14585</name>
</gene>
<evidence type="ECO:0000259" key="5">
    <source>
        <dbReference type="PROSITE" id="PS51007"/>
    </source>
</evidence>
<sequence length="175" mass="18542">MSMREAIVAALLVVFAGVEARAEGPGLGRAASASEISLFDISVGPDGAGLPPGAGSARQGRLVYEARCIGCHGEQGEGKPNDRLVGGFGTLKGERPAVKTIGSYWPYATTVFDYVRRAMPFDAPKSLTNDEVFAVTAYLLHLNGIIGEDERVDARSLPKIEMPNRSGFTPYVAGR</sequence>
<dbReference type="InterPro" id="IPR009056">
    <property type="entry name" value="Cyt_c-like_dom"/>
</dbReference>
<dbReference type="Gene3D" id="1.10.760.10">
    <property type="entry name" value="Cytochrome c-like domain"/>
    <property type="match status" value="1"/>
</dbReference>
<dbReference type="PROSITE" id="PS51007">
    <property type="entry name" value="CYTC"/>
    <property type="match status" value="1"/>
</dbReference>
<dbReference type="InterPro" id="IPR036909">
    <property type="entry name" value="Cyt_c-like_dom_sf"/>
</dbReference>
<proteinExistence type="predicted"/>
<protein>
    <submittedName>
        <fullName evidence="6">Cytochrome c</fullName>
    </submittedName>
</protein>
<evidence type="ECO:0000256" key="4">
    <source>
        <dbReference type="PROSITE-ProRule" id="PRU00433"/>
    </source>
</evidence>
<dbReference type="GO" id="GO:0020037">
    <property type="term" value="F:heme binding"/>
    <property type="evidence" value="ECO:0007669"/>
    <property type="project" value="InterPro"/>
</dbReference>
<accession>A0A549SNL1</accession>
<evidence type="ECO:0000256" key="1">
    <source>
        <dbReference type="ARBA" id="ARBA00022617"/>
    </source>
</evidence>
<organism evidence="6 7">
    <name type="scientific">Methylosinus sporium</name>
    <dbReference type="NCBI Taxonomy" id="428"/>
    <lineage>
        <taxon>Bacteria</taxon>
        <taxon>Pseudomonadati</taxon>
        <taxon>Pseudomonadota</taxon>
        <taxon>Alphaproteobacteria</taxon>
        <taxon>Hyphomicrobiales</taxon>
        <taxon>Methylocystaceae</taxon>
        <taxon>Methylosinus</taxon>
    </lineage>
</organism>
<dbReference type="SUPFAM" id="SSF46626">
    <property type="entry name" value="Cytochrome c"/>
    <property type="match status" value="1"/>
</dbReference>
<evidence type="ECO:0000256" key="2">
    <source>
        <dbReference type="ARBA" id="ARBA00022723"/>
    </source>
</evidence>
<reference evidence="6 7" key="1">
    <citation type="submission" date="2019-07" db="EMBL/GenBank/DDBJ databases">
        <title>Ln-dependent methylotrophs.</title>
        <authorList>
            <person name="Tani A."/>
        </authorList>
    </citation>
    <scope>NUCLEOTIDE SEQUENCE [LARGE SCALE GENOMIC DNA]</scope>
    <source>
        <strain evidence="6 7">SM89A</strain>
    </source>
</reference>
<keyword evidence="3 4" id="KW-0408">Iron</keyword>
<evidence type="ECO:0000313" key="7">
    <source>
        <dbReference type="Proteomes" id="UP000316781"/>
    </source>
</evidence>
<dbReference type="PANTHER" id="PTHR35008">
    <property type="entry name" value="BLL4482 PROTEIN-RELATED"/>
    <property type="match status" value="1"/>
</dbReference>
<comment type="caution">
    <text evidence="6">The sequence shown here is derived from an EMBL/GenBank/DDBJ whole genome shotgun (WGS) entry which is preliminary data.</text>
</comment>
<dbReference type="Pfam" id="PF00034">
    <property type="entry name" value="Cytochrom_C"/>
    <property type="match status" value="1"/>
</dbReference>
<keyword evidence="2 4" id="KW-0479">Metal-binding</keyword>
<dbReference type="PANTHER" id="PTHR35008:SF8">
    <property type="entry name" value="ALCOHOL DEHYDROGENASE CYTOCHROME C SUBUNIT"/>
    <property type="match status" value="1"/>
</dbReference>
<dbReference type="InterPro" id="IPR051459">
    <property type="entry name" value="Cytochrome_c-type_DH"/>
</dbReference>
<dbReference type="AlphaFoldDB" id="A0A549SNL1"/>
<dbReference type="GO" id="GO:0009055">
    <property type="term" value="F:electron transfer activity"/>
    <property type="evidence" value="ECO:0007669"/>
    <property type="project" value="InterPro"/>
</dbReference>
<dbReference type="RefSeq" id="WP_142863621.1">
    <property type="nucleotide sequence ID" value="NZ_VJMF01000059.1"/>
</dbReference>
<name>A0A549SNL1_METSR</name>